<feature type="region of interest" description="Disordered" evidence="1">
    <location>
        <begin position="450"/>
        <end position="483"/>
    </location>
</feature>
<dbReference type="Proteomes" id="UP000085678">
    <property type="component" value="Unplaced"/>
</dbReference>
<keyword evidence="4" id="KW-1185">Reference proteome</keyword>
<keyword evidence="2" id="KW-0812">Transmembrane</keyword>
<feature type="compositionally biased region" description="Basic residues" evidence="1">
    <location>
        <begin position="1629"/>
        <end position="1644"/>
    </location>
</feature>
<name>A0A1S3ILT3_LINAN</name>
<feature type="compositionally biased region" description="Polar residues" evidence="1">
    <location>
        <begin position="2035"/>
        <end position="2049"/>
    </location>
</feature>
<gene>
    <name evidence="5" type="primary">LOC106164967</name>
</gene>
<feature type="compositionally biased region" description="Basic residues" evidence="1">
    <location>
        <begin position="1495"/>
        <end position="1506"/>
    </location>
</feature>
<feature type="region of interest" description="Disordered" evidence="1">
    <location>
        <begin position="1528"/>
        <end position="1809"/>
    </location>
</feature>
<dbReference type="STRING" id="7574.A0A1S3ILT3"/>
<dbReference type="InterPro" id="IPR024606">
    <property type="entry name" value="KIAA1549"/>
</dbReference>
<feature type="compositionally biased region" description="Polar residues" evidence="1">
    <location>
        <begin position="1853"/>
        <end position="1862"/>
    </location>
</feature>
<keyword evidence="2" id="KW-1133">Transmembrane helix</keyword>
<feature type="compositionally biased region" description="Basic residues" evidence="1">
    <location>
        <begin position="1593"/>
        <end position="1604"/>
    </location>
</feature>
<dbReference type="PANTHER" id="PTHR21590:SF6">
    <property type="entry name" value="SEA DOMAIN-CONTAINING PROTEIN"/>
    <property type="match status" value="1"/>
</dbReference>
<proteinExistence type="predicted"/>
<feature type="compositionally biased region" description="Polar residues" evidence="1">
    <location>
        <begin position="2057"/>
        <end position="2092"/>
    </location>
</feature>
<reference evidence="5" key="1">
    <citation type="submission" date="2025-08" db="UniProtKB">
        <authorList>
            <consortium name="RefSeq"/>
        </authorList>
    </citation>
    <scope>IDENTIFICATION</scope>
    <source>
        <tissue evidence="5">Gonads</tissue>
    </source>
</reference>
<dbReference type="GeneID" id="106164967"/>
<protein>
    <submittedName>
        <fullName evidence="5">Mucin-19 isoform X1</fullName>
    </submittedName>
</protein>
<evidence type="ECO:0000256" key="1">
    <source>
        <dbReference type="SAM" id="MobiDB-lite"/>
    </source>
</evidence>
<dbReference type="Pfam" id="PF12877">
    <property type="entry name" value="KIAA1549"/>
    <property type="match status" value="1"/>
</dbReference>
<dbReference type="RefSeq" id="XP_013398479.1">
    <property type="nucleotide sequence ID" value="XM_013543025.1"/>
</dbReference>
<dbReference type="KEGG" id="lak:106164967"/>
<accession>A0A1S3ILT3</accession>
<evidence type="ECO:0000256" key="2">
    <source>
        <dbReference type="SAM" id="Phobius"/>
    </source>
</evidence>
<feature type="compositionally biased region" description="Low complexity" evidence="1">
    <location>
        <begin position="1672"/>
        <end position="1683"/>
    </location>
</feature>
<feature type="compositionally biased region" description="Acidic residues" evidence="1">
    <location>
        <begin position="1794"/>
        <end position="1804"/>
    </location>
</feature>
<feature type="compositionally biased region" description="Basic residues" evidence="1">
    <location>
        <begin position="1713"/>
        <end position="1722"/>
    </location>
</feature>
<evidence type="ECO:0000256" key="3">
    <source>
        <dbReference type="SAM" id="SignalP"/>
    </source>
</evidence>
<feature type="compositionally biased region" description="Basic and acidic residues" evidence="1">
    <location>
        <begin position="1769"/>
        <end position="1780"/>
    </location>
</feature>
<feature type="compositionally biased region" description="Basic and acidic residues" evidence="1">
    <location>
        <begin position="1696"/>
        <end position="1712"/>
    </location>
</feature>
<feature type="region of interest" description="Disordered" evidence="1">
    <location>
        <begin position="1931"/>
        <end position="1991"/>
    </location>
</feature>
<feature type="compositionally biased region" description="Basic and acidic residues" evidence="1">
    <location>
        <begin position="1885"/>
        <end position="1901"/>
    </location>
</feature>
<evidence type="ECO:0000313" key="4">
    <source>
        <dbReference type="Proteomes" id="UP000085678"/>
    </source>
</evidence>
<feature type="signal peptide" evidence="3">
    <location>
        <begin position="1"/>
        <end position="29"/>
    </location>
</feature>
<dbReference type="InParanoid" id="A0A1S3ILT3"/>
<dbReference type="PANTHER" id="PTHR21590">
    <property type="entry name" value="SEA DOMAIN-CONTAINING PROTEIN"/>
    <property type="match status" value="1"/>
</dbReference>
<sequence length="2169" mass="230675">MNTGMHQNLHDILQKCTIVLFIGLVLVDCQDTNIASVTCTENGCSGTLGVTAQVVHSNSIYATSEPVSITTNENSVSQTETTTGQYVPHSASYYEDSISVASAAVLYSVSSSSSSSSLLSSLLLSHQIASASQSTDVYPSASDTTIGAQQTKSFSESMQTYADSAFVTPSAKKTATYLFQSDVMPSSFSQNGESLANFQSATSGFISVEDSTLLHQRAASVKTFTDLNQALTSSSIETSYFSHFASSMTEMLSQEVTVATTDGVETSQIAQTMTYFAMSVESANAVISTSGVVDVSTKTSKDFSRTIDTGPINSVTDNVTATVVTVMPTSTSLTTQSNSVGGESNITTTTTAAVLSTSTTTQPQNQTNSSLETTTGFTIKITTELFMNRTASLTSEPKNVTLGSNESTTMVSILSTAATAQLQNLTTGSSTTTEISLQNTTAALTTESRNMTVGSDGSTTTVLPVTTQSSNGSSDTATNDMQTTTEGNSVVATSTQSLNITVNSITPTTLPSNTTVGNVTPTAGLILETTEGTRSTAMMLTTPGTANADNVTVVSNETSGLETTTGFNHETTKEIQNASSLLTETPNKIQNTTVASTAATTVGLQTTNGMQNTTVATTFGLATTNGMQYTSVAATTETTTASLETTSRMQNITIAATKEATTVGTETTTVTQNTTVAETPKATTIVLETTERMQNTTVAATTEVTTFGTETTNRMQNSTKAATSEATTDVSEITNGTQNITVAATTEATTIGKETTNRMQNSTVAATDGLEITNGTQNATIAATTEATSVGLRMDGTQNTTVAATTGSLEIRNLTQNSTAAATTETTTVGLETTNRMLNTTVKTITETATFSIGTTNGIQNITLTSTTAESTVTQNTSGAAVTEATTDGLKTTTVTQNTTVAATTGGLKTTTLKQNTTVAATTEGLKTTTVTQNTTVAATTEATTVGLETTTVTQDTTVAATTEATTGGLKTTTVTQNTTVAATTEATTGGLKTTTVTQNTTVAATTEATTGGLKTTTVTQNTTVAATTEATTGGLKTTTVTQNTTVAATTEATTGGLKTTTVTQNTTVAATTEATTGGLKTTTVTQNTTVAATTEATTGGLKTTTVTQNTTVAATTEATTGGLKTTTVTQNTTVAATTEATTGGLKTTTVTQNTTVAATTEATTGGLKTTTVTQNTTVAATTEATTGGLKTTTVTQNTTVAATTEATTDGLETTTVTQNTTVAATTGVLETTSRIQNTTLMLTTPTQTQATSAVRNETTAAQFTAQAVATTTTALTTTTVSTTTVKSTTTTGLVLSTALVIEEVTLNTTEELKEYWVETVLSVPENINVSTYEFRNDMETKLSRLYFDAFKREEQINNGTFVSKARKKRAVMYEENNQNLTVQVIDISRGSEQPSNVDVVYYMEKDGYLVPAQSAVNVLNLYSEQELALQYFNYLVVSKAKVYDPPAVIVPDPPQYWIIGVVVGSIVGFVLIAWLILFIYFKCVKPPDPGKTPRTPRSRRRHSRQLHIGEPELMGVKKLHTADLTSVKTNGFTQIDKETASQRSEPPMVEPPPKRNYLERKPESRPPDIPPLDLNGIEQGPSEAVYANVSRPPRRPVPKKHRTPQKDDDDGLASDTLTHVSEESEVPRRRKPPKKPSRKRTPRRSQAAPTDSTFSQPSPEEPPVTYRSSHQLKLPPLTQKPLVGPSLYDQLQEQQKVEDTIRRKTDMEKQRNKQRLRKRKVPKDPYLRAQAEIDAVLAGSEQELLPESDRDRKHRRRKPPPKPKRRKAPYDHEEIELREGIPPSTSDAGYTETETELDQPESLDDTRKKIHRLLDDAFALISPKHGNKVAPHTATNGRPIPGSSLRRGRNQAVRSTQTTPKQSDRDDTSSEQPERLFELSPRLNTEEYKSGDAESLKPETVHTPMYIARHPQPKAYAGVMWSPYTVDDEAARVSPTKEPASIPPGGIDTSPIHSLKLGQTDQPSPELSVGQGHQSRSDRGYSDPAGKAWEPYNNRRALIPDDYTSLTFGTAQLAPSATRPRVQTPPHGRERTGATDSNNDSLIHNESNGEAFHPLRTTSKGAQPFSFDNQTLNSSTYISPASSMHSKNPILSHSMGGSRIQPNASVHASPPYRRSNSIGGPIEDGQDEIDVISSSLKPGSSAQPLIKSIREELLRLTQRRTPVKEFDS</sequence>
<feature type="compositionally biased region" description="Polar residues" evidence="1">
    <location>
        <begin position="2133"/>
        <end position="2144"/>
    </location>
</feature>
<evidence type="ECO:0000313" key="5">
    <source>
        <dbReference type="RefSeq" id="XP_013398479.1"/>
    </source>
</evidence>
<feature type="compositionally biased region" description="Basic and acidic residues" evidence="1">
    <location>
        <begin position="1553"/>
        <end position="1567"/>
    </location>
</feature>
<feature type="region of interest" description="Disordered" evidence="1">
    <location>
        <begin position="2011"/>
        <end position="2144"/>
    </location>
</feature>
<feature type="region of interest" description="Disordered" evidence="1">
    <location>
        <begin position="1490"/>
        <end position="1510"/>
    </location>
</feature>
<keyword evidence="2" id="KW-0472">Membrane</keyword>
<dbReference type="OrthoDB" id="10055437at2759"/>
<feature type="compositionally biased region" description="Basic residues" evidence="1">
    <location>
        <begin position="1753"/>
        <end position="1768"/>
    </location>
</feature>
<feature type="transmembrane region" description="Helical" evidence="2">
    <location>
        <begin position="1457"/>
        <end position="1482"/>
    </location>
</feature>
<feature type="compositionally biased region" description="Basic and acidic residues" evidence="1">
    <location>
        <begin position="1863"/>
        <end position="1878"/>
    </location>
</feature>
<feature type="region of interest" description="Disordered" evidence="1">
    <location>
        <begin position="1822"/>
        <end position="1901"/>
    </location>
</feature>
<organism evidence="4 5">
    <name type="scientific">Lingula anatina</name>
    <name type="common">Brachiopod</name>
    <name type="synonym">Lingula unguis</name>
    <dbReference type="NCBI Taxonomy" id="7574"/>
    <lineage>
        <taxon>Eukaryota</taxon>
        <taxon>Metazoa</taxon>
        <taxon>Spiralia</taxon>
        <taxon>Lophotrochozoa</taxon>
        <taxon>Brachiopoda</taxon>
        <taxon>Linguliformea</taxon>
        <taxon>Lingulata</taxon>
        <taxon>Lingulida</taxon>
        <taxon>Linguloidea</taxon>
        <taxon>Lingulidae</taxon>
        <taxon>Lingula</taxon>
    </lineage>
</organism>
<feature type="chain" id="PRO_5010284480" evidence="3">
    <location>
        <begin position="30"/>
        <end position="2169"/>
    </location>
</feature>
<feature type="compositionally biased region" description="Polar residues" evidence="1">
    <location>
        <begin position="1648"/>
        <end position="1659"/>
    </location>
</feature>
<keyword evidence="3" id="KW-0732">Signal</keyword>